<dbReference type="RefSeq" id="WP_184934437.1">
    <property type="nucleotide sequence ID" value="NZ_JACHJV010000001.1"/>
</dbReference>
<proteinExistence type="predicted"/>
<dbReference type="Proteomes" id="UP000540506">
    <property type="component" value="Unassembled WGS sequence"/>
</dbReference>
<keyword evidence="2" id="KW-1185">Reference proteome</keyword>
<reference evidence="1 2" key="1">
    <citation type="submission" date="2020-08" db="EMBL/GenBank/DDBJ databases">
        <title>Sequencing the genomes of 1000 actinobacteria strains.</title>
        <authorList>
            <person name="Klenk H.-P."/>
        </authorList>
    </citation>
    <scope>NUCLEOTIDE SEQUENCE [LARGE SCALE GENOMIC DNA]</scope>
    <source>
        <strain evidence="1 2">DSM 41654</strain>
    </source>
</reference>
<protein>
    <submittedName>
        <fullName evidence="1">Uncharacterized protein</fullName>
    </submittedName>
</protein>
<evidence type="ECO:0000313" key="2">
    <source>
        <dbReference type="Proteomes" id="UP000540506"/>
    </source>
</evidence>
<dbReference type="EMBL" id="JACHJV010000001">
    <property type="protein sequence ID" value="MBB4922228.1"/>
    <property type="molecule type" value="Genomic_DNA"/>
</dbReference>
<dbReference type="AlphaFoldDB" id="A0A7W7VTX4"/>
<organism evidence="1 2">
    <name type="scientific">Kitasatospora kifunensis</name>
    <name type="common">Streptomyces kifunensis</name>
    <dbReference type="NCBI Taxonomy" id="58351"/>
    <lineage>
        <taxon>Bacteria</taxon>
        <taxon>Bacillati</taxon>
        <taxon>Actinomycetota</taxon>
        <taxon>Actinomycetes</taxon>
        <taxon>Kitasatosporales</taxon>
        <taxon>Streptomycetaceae</taxon>
        <taxon>Kitasatospora</taxon>
    </lineage>
</organism>
<sequence>MRPHRFQQLLLDAAATIPGLKAAALAATGYTRHPYGIAVEAAGKTTRWQAVSVAPGDDYKQPERDPILGEKIPEREVPAVTSDPATVEQALVAALIKVDRGEFSAVDVYSARSVSPAVGFGAAFDLHSSAKAYLQMIR</sequence>
<evidence type="ECO:0000313" key="1">
    <source>
        <dbReference type="EMBL" id="MBB4922228.1"/>
    </source>
</evidence>
<accession>A0A7W7VTX4</accession>
<name>A0A7W7VTX4_KITKI</name>
<comment type="caution">
    <text evidence="1">The sequence shown here is derived from an EMBL/GenBank/DDBJ whole genome shotgun (WGS) entry which is preliminary data.</text>
</comment>
<gene>
    <name evidence="1" type="ORF">FHR34_001221</name>
</gene>